<proteinExistence type="predicted"/>
<evidence type="ECO:0000313" key="2">
    <source>
        <dbReference type="EMBL" id="MCZ8535011.1"/>
    </source>
</evidence>
<dbReference type="Proteomes" id="UP001152172">
    <property type="component" value="Unassembled WGS sequence"/>
</dbReference>
<dbReference type="AlphaFoldDB" id="A0A9X3LDT4"/>
<feature type="transmembrane region" description="Helical" evidence="1">
    <location>
        <begin position="62"/>
        <end position="82"/>
    </location>
</feature>
<gene>
    <name evidence="2" type="ORF">M9R61_17030</name>
</gene>
<keyword evidence="1" id="KW-1133">Transmembrane helix</keyword>
<accession>A0A9X3LDT4</accession>
<keyword evidence="1" id="KW-0812">Transmembrane</keyword>
<protein>
    <recommendedName>
        <fullName evidence="4">Menaquinol-cytochrome c reductase cytochrome b subunit</fullName>
    </recommendedName>
</protein>
<evidence type="ECO:0008006" key="4">
    <source>
        <dbReference type="Google" id="ProtNLM"/>
    </source>
</evidence>
<sequence>MMLFLQAFISSIVIHVVYFFGMMLVGYIKTRNYKPDFESAWDNVETLQSEVVFSKVNSHSPFLYLFTFVGVAVLCGIIIKLVNSHEN</sequence>
<keyword evidence="3" id="KW-1185">Reference proteome</keyword>
<comment type="caution">
    <text evidence="2">The sequence shown here is derived from an EMBL/GenBank/DDBJ whole genome shotgun (WGS) entry which is preliminary data.</text>
</comment>
<name>A0A9X3LDT4_9BACI</name>
<evidence type="ECO:0000313" key="3">
    <source>
        <dbReference type="Proteomes" id="UP001152172"/>
    </source>
</evidence>
<evidence type="ECO:0000256" key="1">
    <source>
        <dbReference type="SAM" id="Phobius"/>
    </source>
</evidence>
<dbReference type="RefSeq" id="WP_269923045.1">
    <property type="nucleotide sequence ID" value="NZ_CP189791.1"/>
</dbReference>
<dbReference type="EMBL" id="JAMKBI010000015">
    <property type="protein sequence ID" value="MCZ8535011.1"/>
    <property type="molecule type" value="Genomic_DNA"/>
</dbReference>
<keyword evidence="1" id="KW-0472">Membrane</keyword>
<feature type="transmembrane region" description="Helical" evidence="1">
    <location>
        <begin position="7"/>
        <end position="28"/>
    </location>
</feature>
<organism evidence="2 3">
    <name type="scientific">Psychrobacillus psychrodurans</name>
    <dbReference type="NCBI Taxonomy" id="126157"/>
    <lineage>
        <taxon>Bacteria</taxon>
        <taxon>Bacillati</taxon>
        <taxon>Bacillota</taxon>
        <taxon>Bacilli</taxon>
        <taxon>Bacillales</taxon>
        <taxon>Bacillaceae</taxon>
        <taxon>Psychrobacillus</taxon>
    </lineage>
</organism>
<reference evidence="2" key="1">
    <citation type="submission" date="2022-05" db="EMBL/GenBank/DDBJ databases">
        <authorList>
            <person name="Colautti A."/>
            <person name="Iacumin L."/>
        </authorList>
    </citation>
    <scope>NUCLEOTIDE SEQUENCE</scope>
    <source>
        <strain evidence="2">DSM 30747</strain>
    </source>
</reference>